<dbReference type="Proteomes" id="UP000027222">
    <property type="component" value="Unassembled WGS sequence"/>
</dbReference>
<dbReference type="HOGENOM" id="CLU_2061667_0_0_1"/>
<protein>
    <submittedName>
        <fullName evidence="1">Uncharacterized protein</fullName>
    </submittedName>
</protein>
<keyword evidence="2" id="KW-1185">Reference proteome</keyword>
<evidence type="ECO:0000313" key="1">
    <source>
        <dbReference type="EMBL" id="KDR78984.1"/>
    </source>
</evidence>
<gene>
    <name evidence="1" type="ORF">GALMADRAFT_137952</name>
</gene>
<reference evidence="2" key="1">
    <citation type="journal article" date="2014" name="Proc. Natl. Acad. Sci. U.S.A.">
        <title>Extensive sampling of basidiomycete genomes demonstrates inadequacy of the white-rot/brown-rot paradigm for wood decay fungi.</title>
        <authorList>
            <person name="Riley R."/>
            <person name="Salamov A.A."/>
            <person name="Brown D.W."/>
            <person name="Nagy L.G."/>
            <person name="Floudas D."/>
            <person name="Held B.W."/>
            <person name="Levasseur A."/>
            <person name="Lombard V."/>
            <person name="Morin E."/>
            <person name="Otillar R."/>
            <person name="Lindquist E.A."/>
            <person name="Sun H."/>
            <person name="LaButti K.M."/>
            <person name="Schmutz J."/>
            <person name="Jabbour D."/>
            <person name="Luo H."/>
            <person name="Baker S.E."/>
            <person name="Pisabarro A.G."/>
            <person name="Walton J.D."/>
            <person name="Blanchette R.A."/>
            <person name="Henrissat B."/>
            <person name="Martin F."/>
            <person name="Cullen D."/>
            <person name="Hibbett D.S."/>
            <person name="Grigoriev I.V."/>
        </authorList>
    </citation>
    <scope>NUCLEOTIDE SEQUENCE [LARGE SCALE GENOMIC DNA]</scope>
    <source>
        <strain evidence="2">CBS 339.88</strain>
    </source>
</reference>
<dbReference type="EMBL" id="KL142374">
    <property type="protein sequence ID" value="KDR78984.1"/>
    <property type="molecule type" value="Genomic_DNA"/>
</dbReference>
<dbReference type="OrthoDB" id="3053904at2759"/>
<evidence type="ECO:0000313" key="2">
    <source>
        <dbReference type="Proteomes" id="UP000027222"/>
    </source>
</evidence>
<name>A0A067TGH0_GALM3</name>
<dbReference type="AlphaFoldDB" id="A0A067TGH0"/>
<proteinExistence type="predicted"/>
<organism evidence="1 2">
    <name type="scientific">Galerina marginata (strain CBS 339.88)</name>
    <dbReference type="NCBI Taxonomy" id="685588"/>
    <lineage>
        <taxon>Eukaryota</taxon>
        <taxon>Fungi</taxon>
        <taxon>Dikarya</taxon>
        <taxon>Basidiomycota</taxon>
        <taxon>Agaricomycotina</taxon>
        <taxon>Agaricomycetes</taxon>
        <taxon>Agaricomycetidae</taxon>
        <taxon>Agaricales</taxon>
        <taxon>Agaricineae</taxon>
        <taxon>Strophariaceae</taxon>
        <taxon>Galerina</taxon>
    </lineage>
</organism>
<sequence length="119" mass="13173">MASIDQQGLGHKFEAVEATAPDGAQYGELPILGRGINAKGDAWCRHSPAGDCYHYLNSNGSVFFQNPNKSNYYWDHRGYSRYTSSDGKEFIINKPDLEAELSRFCFSCEGAALASVARR</sequence>
<accession>A0A067TGH0</accession>